<proteinExistence type="inferred from homology"/>
<keyword evidence="11" id="KW-1185">Reference proteome</keyword>
<keyword evidence="7 9" id="KW-0472">Membrane</keyword>
<evidence type="ECO:0000256" key="6">
    <source>
        <dbReference type="ARBA" id="ARBA00022989"/>
    </source>
</evidence>
<dbReference type="AlphaFoldDB" id="A0A1H6F7P7"/>
<evidence type="ECO:0000313" key="10">
    <source>
        <dbReference type="EMBL" id="SEH05339.1"/>
    </source>
</evidence>
<evidence type="ECO:0000313" key="11">
    <source>
        <dbReference type="Proteomes" id="UP000236724"/>
    </source>
</evidence>
<evidence type="ECO:0000256" key="3">
    <source>
        <dbReference type="ARBA" id="ARBA00007725"/>
    </source>
</evidence>
<keyword evidence="6 9" id="KW-1133">Transmembrane helix</keyword>
<dbReference type="PANTHER" id="PTHR33529:SF8">
    <property type="entry name" value="PERMEASE, YJGP_YJGQ FAMILY"/>
    <property type="match status" value="1"/>
</dbReference>
<comment type="similarity">
    <text evidence="3">Belongs to the LptF/LptG family.</text>
</comment>
<dbReference type="EMBL" id="FMSV02000200">
    <property type="protein sequence ID" value="SEH05339.1"/>
    <property type="molecule type" value="Genomic_DNA"/>
</dbReference>
<feature type="transmembrane region" description="Helical" evidence="9">
    <location>
        <begin position="204"/>
        <end position="225"/>
    </location>
</feature>
<feature type="transmembrane region" description="Helical" evidence="9">
    <location>
        <begin position="173"/>
        <end position="192"/>
    </location>
</feature>
<name>A0A1H6F7P7_9GAMM</name>
<reference evidence="10 11" key="1">
    <citation type="submission" date="2016-10" db="EMBL/GenBank/DDBJ databases">
        <authorList>
            <person name="de Groot N.N."/>
        </authorList>
    </citation>
    <scope>NUCLEOTIDE SEQUENCE [LARGE SCALE GENOMIC DNA]</scope>
    <source>
        <strain evidence="10">MBHS1</strain>
    </source>
</reference>
<dbReference type="GO" id="GO:0043190">
    <property type="term" value="C:ATP-binding cassette (ABC) transporter complex"/>
    <property type="evidence" value="ECO:0007669"/>
    <property type="project" value="TreeGrafter"/>
</dbReference>
<evidence type="ECO:0000256" key="7">
    <source>
        <dbReference type="ARBA" id="ARBA00023136"/>
    </source>
</evidence>
<accession>A0A1H6F7P7</accession>
<dbReference type="Proteomes" id="UP000236724">
    <property type="component" value="Unassembled WGS sequence"/>
</dbReference>
<dbReference type="GO" id="GO:0015920">
    <property type="term" value="P:lipopolysaccharide transport"/>
    <property type="evidence" value="ECO:0007669"/>
    <property type="project" value="TreeGrafter"/>
</dbReference>
<gene>
    <name evidence="10" type="ORF">MBHS_01192</name>
</gene>
<evidence type="ECO:0000256" key="2">
    <source>
        <dbReference type="ARBA" id="ARBA00004651"/>
    </source>
</evidence>
<protein>
    <submittedName>
        <fullName evidence="10">Putative permease YjgP/YjgQ family protein</fullName>
    </submittedName>
</protein>
<evidence type="ECO:0000256" key="8">
    <source>
        <dbReference type="ARBA" id="ARBA00026081"/>
    </source>
</evidence>
<evidence type="ECO:0000256" key="9">
    <source>
        <dbReference type="SAM" id="Phobius"/>
    </source>
</evidence>
<evidence type="ECO:0000256" key="5">
    <source>
        <dbReference type="ARBA" id="ARBA00022692"/>
    </source>
</evidence>
<organism evidence="10 11">
    <name type="scientific">Candidatus Venteria ishoeyi</name>
    <dbReference type="NCBI Taxonomy" id="1899563"/>
    <lineage>
        <taxon>Bacteria</taxon>
        <taxon>Pseudomonadati</taxon>
        <taxon>Pseudomonadota</taxon>
        <taxon>Gammaproteobacteria</taxon>
        <taxon>Thiotrichales</taxon>
        <taxon>Thiotrichaceae</taxon>
        <taxon>Venteria</taxon>
    </lineage>
</organism>
<evidence type="ECO:0000256" key="1">
    <source>
        <dbReference type="ARBA" id="ARBA00002265"/>
    </source>
</evidence>
<comment type="subcellular location">
    <subcellularLocation>
        <location evidence="2">Cell membrane</location>
        <topology evidence="2">Multi-pass membrane protein</topology>
    </subcellularLocation>
</comment>
<comment type="function">
    <text evidence="1">Part of the ABC transporter complex LptBFG involved in the translocation of lipopolysaccharide (LPS) from the inner membrane to the outer membrane.</text>
</comment>
<dbReference type="Pfam" id="PF03739">
    <property type="entry name" value="LptF_LptG"/>
    <property type="match status" value="1"/>
</dbReference>
<dbReference type="PANTHER" id="PTHR33529">
    <property type="entry name" value="SLR0882 PROTEIN-RELATED"/>
    <property type="match status" value="1"/>
</dbReference>
<feature type="transmembrane region" description="Helical" evidence="9">
    <location>
        <begin position="149"/>
        <end position="167"/>
    </location>
</feature>
<evidence type="ECO:0000256" key="4">
    <source>
        <dbReference type="ARBA" id="ARBA00022475"/>
    </source>
</evidence>
<comment type="subunit">
    <text evidence="8">Component of the lipopolysaccharide transport and assembly complex. The LptBFG transporter is composed of two ATP-binding proteins (LptB) and two transmembrane proteins (LptF and LptG).</text>
</comment>
<keyword evidence="4" id="KW-1003">Cell membrane</keyword>
<dbReference type="InterPro" id="IPR005495">
    <property type="entry name" value="LptG/LptF_permease"/>
</dbReference>
<sequence length="230" mass="26724">MRLDFAEKYLRNPYRNYDRNIHRQVEPGTYIYMENYNVSNAVGYKFAMEKFVEGKLVSKLISDYIKYDEESGKWRISNYFIRTIDGLDETITKGASLDTLIKMDPKEFSMRDNIVETMSLPRLNKFIENQRMNGVQNIESHLIEKYRRIAFPFSTFILTLIGVSLSSRKVKGGLGLHIGFGLLISFAYILFMQISQQFAINGNFNPLLAAWIPNIIFSFVAVYLYKTAPK</sequence>
<keyword evidence="5 9" id="KW-0812">Transmembrane</keyword>